<sequence length="621" mass="71417">MKKFVPARPEHKPPLIPMPHNRSIQEGCRTPSSDYYDQIQPSSYSQTKDDRSTFSIGPSRRGTEGFVQQTLTPHSVRNTSLDSTGNSFRRASTLEGDQATANIYKQSSLKERSRLVQRQNAIRELIDTEVSFVRDMNVIEEIYKGTAEACPKLDSKTIKLIFRNTDEIIEFHTSFLAELKEAVSAVYCPKSRRPPLIRESRKDSTMSESMMVQSGISSLAKEVAVEPDDAKDRQASIGPTFAKNIERMRAVHETFLRTSDPASKWLIQIQGDDAVQVWLSECNEAAKDFTAAWNLDSLLIKPMQRITKYPNLIIQLLQYTPEDHPDREALMFARSALENAILDINKTKKNFELVGQIVGRKRKGLDVRAGFARAFGKRVDKLQVLTVRIQEDPEYKALQEKFGDDYLRLQAMLRNVEFYTRQVSEYVHQFLQLLSAMNLMMRLQPSPYPEIESKWARFYISINVENVALDQHLAQVRKHVIEPFALVIRCYDRPSLAMKKRAKRRVDYERVEQLKKAGKKVDKQLGEVAEQYEALNEMLKKELPKLPVYTEKIGNICLGNLVCIQLKWFSTWKEKVKVVLEDAHVPELAEVLVSFQRKFRDMEEQVRGTGILNPSLKLRTP</sequence>
<dbReference type="Pfam" id="PF03114">
    <property type="entry name" value="BAR"/>
    <property type="match status" value="1"/>
</dbReference>
<dbReference type="STRING" id="644352.J3NZY3"/>
<dbReference type="SUPFAM" id="SSF48065">
    <property type="entry name" value="DBL homology domain (DH-domain)"/>
    <property type="match status" value="1"/>
</dbReference>
<evidence type="ECO:0000256" key="2">
    <source>
        <dbReference type="SAM" id="MobiDB-lite"/>
    </source>
</evidence>
<gene>
    <name evidence="5" type="primary">20347288</name>
    <name evidence="4" type="ORF">GGTG_06830</name>
</gene>
<dbReference type="SUPFAM" id="SSF103657">
    <property type="entry name" value="BAR/IMD domain-like"/>
    <property type="match status" value="1"/>
</dbReference>
<reference evidence="5" key="4">
    <citation type="journal article" date="2015" name="G3 (Bethesda)">
        <title>Genome sequences of three phytopathogenic species of the Magnaporthaceae family of fungi.</title>
        <authorList>
            <person name="Okagaki L.H."/>
            <person name="Nunes C.C."/>
            <person name="Sailsbery J."/>
            <person name="Clay B."/>
            <person name="Brown D."/>
            <person name="John T."/>
            <person name="Oh Y."/>
            <person name="Young N."/>
            <person name="Fitzgerald M."/>
            <person name="Haas B.J."/>
            <person name="Zeng Q."/>
            <person name="Young S."/>
            <person name="Adiconis X."/>
            <person name="Fan L."/>
            <person name="Levin J.Z."/>
            <person name="Mitchell T.K."/>
            <person name="Okubara P.A."/>
            <person name="Farman M.L."/>
            <person name="Kohn L.M."/>
            <person name="Birren B."/>
            <person name="Ma L.-J."/>
            <person name="Dean R.A."/>
        </authorList>
    </citation>
    <scope>NUCLEOTIDE SEQUENCE</scope>
    <source>
        <strain evidence="5">R3-111a-1</strain>
    </source>
</reference>
<evidence type="ECO:0000313" key="4">
    <source>
        <dbReference type="EMBL" id="EJT76916.1"/>
    </source>
</evidence>
<dbReference type="InterPro" id="IPR000219">
    <property type="entry name" value="DH_dom"/>
</dbReference>
<dbReference type="InterPro" id="IPR035899">
    <property type="entry name" value="DBL_dom_sf"/>
</dbReference>
<dbReference type="PANTHER" id="PTHR22834">
    <property type="entry name" value="NUCLEAR FUSION PROTEIN FUS2"/>
    <property type="match status" value="1"/>
</dbReference>
<dbReference type="GO" id="GO:0005085">
    <property type="term" value="F:guanyl-nucleotide exchange factor activity"/>
    <property type="evidence" value="ECO:0007669"/>
    <property type="project" value="UniProtKB-KW"/>
</dbReference>
<dbReference type="InterPro" id="IPR004148">
    <property type="entry name" value="BAR_dom"/>
</dbReference>
<dbReference type="AlphaFoldDB" id="J3NZY3"/>
<dbReference type="GO" id="GO:0032955">
    <property type="term" value="P:regulation of division septum assembly"/>
    <property type="evidence" value="ECO:0007669"/>
    <property type="project" value="TreeGrafter"/>
</dbReference>
<dbReference type="InterPro" id="IPR051492">
    <property type="entry name" value="Dynamin-Rho_GEF"/>
</dbReference>
<dbReference type="InterPro" id="IPR027267">
    <property type="entry name" value="AH/BAR_dom_sf"/>
</dbReference>
<reference evidence="5" key="5">
    <citation type="submission" date="2018-04" db="UniProtKB">
        <authorList>
            <consortium name="EnsemblFungi"/>
        </authorList>
    </citation>
    <scope>IDENTIFICATION</scope>
    <source>
        <strain evidence="5">R3-111a-1</strain>
    </source>
</reference>
<dbReference type="VEuPathDB" id="FungiDB:GGTG_06830"/>
<dbReference type="OrthoDB" id="10256089at2759"/>
<reference evidence="6" key="1">
    <citation type="submission" date="2010-07" db="EMBL/GenBank/DDBJ databases">
        <title>The genome sequence of Gaeumannomyces graminis var. tritici strain R3-111a-1.</title>
        <authorList>
            <consortium name="The Broad Institute Genome Sequencing Platform"/>
            <person name="Ma L.-J."/>
            <person name="Dead R."/>
            <person name="Young S."/>
            <person name="Zeng Q."/>
            <person name="Koehrsen M."/>
            <person name="Alvarado L."/>
            <person name="Berlin A."/>
            <person name="Chapman S.B."/>
            <person name="Chen Z."/>
            <person name="Freedman E."/>
            <person name="Gellesch M."/>
            <person name="Goldberg J."/>
            <person name="Griggs A."/>
            <person name="Gujja S."/>
            <person name="Heilman E.R."/>
            <person name="Heiman D."/>
            <person name="Hepburn T."/>
            <person name="Howarth C."/>
            <person name="Jen D."/>
            <person name="Larson L."/>
            <person name="Mehta T."/>
            <person name="Neiman D."/>
            <person name="Pearson M."/>
            <person name="Roberts A."/>
            <person name="Saif S."/>
            <person name="Shea T."/>
            <person name="Shenoy N."/>
            <person name="Sisk P."/>
            <person name="Stolte C."/>
            <person name="Sykes S."/>
            <person name="Walk T."/>
            <person name="White J."/>
            <person name="Yandava C."/>
            <person name="Haas B."/>
            <person name="Nusbaum C."/>
            <person name="Birren B."/>
        </authorList>
    </citation>
    <scope>NUCLEOTIDE SEQUENCE [LARGE SCALE GENOMIC DNA]</scope>
    <source>
        <strain evidence="6">R3-111a-1</strain>
    </source>
</reference>
<dbReference type="HOGENOM" id="CLU_030277_0_0_1"/>
<evidence type="ECO:0000313" key="6">
    <source>
        <dbReference type="Proteomes" id="UP000006039"/>
    </source>
</evidence>
<dbReference type="RefSeq" id="XP_009222916.1">
    <property type="nucleotide sequence ID" value="XM_009224652.1"/>
</dbReference>
<keyword evidence="1" id="KW-0344">Guanine-nucleotide releasing factor</keyword>
<evidence type="ECO:0000259" key="3">
    <source>
        <dbReference type="PROSITE" id="PS50010"/>
    </source>
</evidence>
<evidence type="ECO:0000313" key="5">
    <source>
        <dbReference type="EnsemblFungi" id="EJT76916"/>
    </source>
</evidence>
<proteinExistence type="predicted"/>
<feature type="compositionally biased region" description="Polar residues" evidence="2">
    <location>
        <begin position="30"/>
        <end position="46"/>
    </location>
</feature>
<dbReference type="GO" id="GO:0031991">
    <property type="term" value="P:regulation of actomyosin contractile ring contraction"/>
    <property type="evidence" value="ECO:0007669"/>
    <property type="project" value="TreeGrafter"/>
</dbReference>
<dbReference type="GO" id="GO:0005737">
    <property type="term" value="C:cytoplasm"/>
    <property type="evidence" value="ECO:0007669"/>
    <property type="project" value="InterPro"/>
</dbReference>
<reference evidence="4" key="3">
    <citation type="submission" date="2010-09" db="EMBL/GenBank/DDBJ databases">
        <title>Annotation of Gaeumannomyces graminis var. tritici R3-111a-1.</title>
        <authorList>
            <consortium name="The Broad Institute Genome Sequencing Platform"/>
            <person name="Ma L.-J."/>
            <person name="Dead R."/>
            <person name="Young S.K."/>
            <person name="Zeng Q."/>
            <person name="Gargeya S."/>
            <person name="Fitzgerald M."/>
            <person name="Haas B."/>
            <person name="Abouelleil A."/>
            <person name="Alvarado L."/>
            <person name="Arachchi H.M."/>
            <person name="Berlin A."/>
            <person name="Brown A."/>
            <person name="Chapman S.B."/>
            <person name="Chen Z."/>
            <person name="Dunbar C."/>
            <person name="Freedman E."/>
            <person name="Gearin G."/>
            <person name="Gellesch M."/>
            <person name="Goldberg J."/>
            <person name="Griggs A."/>
            <person name="Gujja S."/>
            <person name="Heiman D."/>
            <person name="Howarth C."/>
            <person name="Larson L."/>
            <person name="Lui A."/>
            <person name="MacDonald P.J.P."/>
            <person name="Mehta T."/>
            <person name="Montmayeur A."/>
            <person name="Murphy C."/>
            <person name="Neiman D."/>
            <person name="Pearson M."/>
            <person name="Priest M."/>
            <person name="Roberts A."/>
            <person name="Saif S."/>
            <person name="Shea T."/>
            <person name="Shenoy N."/>
            <person name="Sisk P."/>
            <person name="Stolte C."/>
            <person name="Sykes S."/>
            <person name="Yandava C."/>
            <person name="Wortman J."/>
            <person name="Nusbaum C."/>
            <person name="Birren B."/>
        </authorList>
    </citation>
    <scope>NUCLEOTIDE SEQUENCE</scope>
    <source>
        <strain evidence="4">R3-111a-1</strain>
    </source>
</reference>
<dbReference type="PROSITE" id="PS50010">
    <property type="entry name" value="DH_2"/>
    <property type="match status" value="1"/>
</dbReference>
<dbReference type="Gene3D" id="1.20.1270.60">
    <property type="entry name" value="Arfaptin homology (AH) domain/BAR domain"/>
    <property type="match status" value="1"/>
</dbReference>
<dbReference type="PANTHER" id="PTHR22834:SF20">
    <property type="entry name" value="SH3 DOMAIN-CONTAINING PROTEIN"/>
    <property type="match status" value="1"/>
</dbReference>
<feature type="domain" description="DH" evidence="3">
    <location>
        <begin position="117"/>
        <end position="347"/>
    </location>
</feature>
<dbReference type="Proteomes" id="UP000006039">
    <property type="component" value="Unassembled WGS sequence"/>
</dbReference>
<protein>
    <recommendedName>
        <fullName evidence="3">DH domain-containing protein</fullName>
    </recommendedName>
</protein>
<name>J3NZY3_GAET3</name>
<keyword evidence="6" id="KW-1185">Reference proteome</keyword>
<dbReference type="SMART" id="SM00325">
    <property type="entry name" value="RhoGEF"/>
    <property type="match status" value="1"/>
</dbReference>
<dbReference type="CDD" id="cd07589">
    <property type="entry name" value="BAR_DNMBP"/>
    <property type="match status" value="1"/>
</dbReference>
<dbReference type="Gene3D" id="1.20.900.10">
    <property type="entry name" value="Dbl homology (DH) domain"/>
    <property type="match status" value="1"/>
</dbReference>
<dbReference type="EnsemblFungi" id="EJT76916">
    <property type="protein sequence ID" value="EJT76916"/>
    <property type="gene ID" value="GGTG_06830"/>
</dbReference>
<evidence type="ECO:0000256" key="1">
    <source>
        <dbReference type="ARBA" id="ARBA00022658"/>
    </source>
</evidence>
<dbReference type="Pfam" id="PF00621">
    <property type="entry name" value="RhoGEF"/>
    <property type="match status" value="1"/>
</dbReference>
<dbReference type="eggNOG" id="KOG3519">
    <property type="taxonomic scope" value="Eukaryota"/>
</dbReference>
<reference evidence="4" key="2">
    <citation type="submission" date="2010-07" db="EMBL/GenBank/DDBJ databases">
        <authorList>
            <consortium name="The Broad Institute Genome Sequencing Platform"/>
            <consortium name="Broad Institute Genome Sequencing Center for Infectious Disease"/>
            <person name="Ma L.-J."/>
            <person name="Dead R."/>
            <person name="Young S."/>
            <person name="Zeng Q."/>
            <person name="Koehrsen M."/>
            <person name="Alvarado L."/>
            <person name="Berlin A."/>
            <person name="Chapman S.B."/>
            <person name="Chen Z."/>
            <person name="Freedman E."/>
            <person name="Gellesch M."/>
            <person name="Goldberg J."/>
            <person name="Griggs A."/>
            <person name="Gujja S."/>
            <person name="Heilman E.R."/>
            <person name="Heiman D."/>
            <person name="Hepburn T."/>
            <person name="Howarth C."/>
            <person name="Jen D."/>
            <person name="Larson L."/>
            <person name="Mehta T."/>
            <person name="Neiman D."/>
            <person name="Pearson M."/>
            <person name="Roberts A."/>
            <person name="Saif S."/>
            <person name="Shea T."/>
            <person name="Shenoy N."/>
            <person name="Sisk P."/>
            <person name="Stolte C."/>
            <person name="Sykes S."/>
            <person name="Walk T."/>
            <person name="White J."/>
            <person name="Yandava C."/>
            <person name="Haas B."/>
            <person name="Nusbaum C."/>
            <person name="Birren B."/>
        </authorList>
    </citation>
    <scope>NUCLEOTIDE SEQUENCE</scope>
    <source>
        <strain evidence="4">R3-111a-1</strain>
    </source>
</reference>
<organism evidence="4">
    <name type="scientific">Gaeumannomyces tritici (strain R3-111a-1)</name>
    <name type="common">Wheat and barley take-all root rot fungus</name>
    <name type="synonym">Gaeumannomyces graminis var. tritici</name>
    <dbReference type="NCBI Taxonomy" id="644352"/>
    <lineage>
        <taxon>Eukaryota</taxon>
        <taxon>Fungi</taxon>
        <taxon>Dikarya</taxon>
        <taxon>Ascomycota</taxon>
        <taxon>Pezizomycotina</taxon>
        <taxon>Sordariomycetes</taxon>
        <taxon>Sordariomycetidae</taxon>
        <taxon>Magnaporthales</taxon>
        <taxon>Magnaporthaceae</taxon>
        <taxon>Gaeumannomyces</taxon>
    </lineage>
</organism>
<dbReference type="EMBL" id="GL385397">
    <property type="protein sequence ID" value="EJT76916.1"/>
    <property type="molecule type" value="Genomic_DNA"/>
</dbReference>
<accession>J3NZY3</accession>
<dbReference type="GeneID" id="20347288"/>
<dbReference type="CDD" id="cd00160">
    <property type="entry name" value="RhoGEF"/>
    <property type="match status" value="1"/>
</dbReference>
<feature type="region of interest" description="Disordered" evidence="2">
    <location>
        <begin position="1"/>
        <end position="64"/>
    </location>
</feature>